<feature type="region of interest" description="Disordered" evidence="1">
    <location>
        <begin position="1"/>
        <end position="23"/>
    </location>
</feature>
<feature type="region of interest" description="Disordered" evidence="1">
    <location>
        <begin position="84"/>
        <end position="109"/>
    </location>
</feature>
<comment type="caution">
    <text evidence="2">The sequence shown here is derived from an EMBL/GenBank/DDBJ whole genome shotgun (WGS) entry which is preliminary data.</text>
</comment>
<evidence type="ECO:0000313" key="2">
    <source>
        <dbReference type="EMBL" id="MBA5689851.1"/>
    </source>
</evidence>
<organism evidence="2 3">
    <name type="scientific">Rugamonas apoptosis</name>
    <dbReference type="NCBI Taxonomy" id="2758570"/>
    <lineage>
        <taxon>Bacteria</taxon>
        <taxon>Pseudomonadati</taxon>
        <taxon>Pseudomonadota</taxon>
        <taxon>Betaproteobacteria</taxon>
        <taxon>Burkholderiales</taxon>
        <taxon>Oxalobacteraceae</taxon>
        <taxon>Telluria group</taxon>
        <taxon>Rugamonas</taxon>
    </lineage>
</organism>
<dbReference type="AlphaFoldDB" id="A0A7W2IMS0"/>
<keyword evidence="3" id="KW-1185">Reference proteome</keyword>
<evidence type="ECO:0000256" key="1">
    <source>
        <dbReference type="SAM" id="MobiDB-lite"/>
    </source>
</evidence>
<reference evidence="2 3" key="1">
    <citation type="submission" date="2020-07" db="EMBL/GenBank/DDBJ databases">
        <title>Novel species isolated from subtropical streams in China.</title>
        <authorList>
            <person name="Lu H."/>
        </authorList>
    </citation>
    <scope>NUCLEOTIDE SEQUENCE [LARGE SCALE GENOMIC DNA]</scope>
    <source>
        <strain evidence="2 3">LX47W</strain>
    </source>
</reference>
<gene>
    <name evidence="2" type="ORF">H3H39_22640</name>
</gene>
<sequence>MTLFEHDMSADGTHAYRRPEDEPERINGLPARLVVLQAPSGKAVSVLSWTEGRRAYELWMDANVVLEKKQAQFFALAASLPKSIPAKPDEPESEKPMLGSDGMPVFSAPPAVIQMEK</sequence>
<dbReference type="RefSeq" id="WP_182156656.1">
    <property type="nucleotide sequence ID" value="NZ_JACEZU010000013.1"/>
</dbReference>
<proteinExistence type="predicted"/>
<accession>A0A7W2IMS0</accession>
<name>A0A7W2IMS0_9BURK</name>
<dbReference type="EMBL" id="JACEZU010000013">
    <property type="protein sequence ID" value="MBA5689851.1"/>
    <property type="molecule type" value="Genomic_DNA"/>
</dbReference>
<dbReference type="Proteomes" id="UP000573499">
    <property type="component" value="Unassembled WGS sequence"/>
</dbReference>
<evidence type="ECO:0000313" key="3">
    <source>
        <dbReference type="Proteomes" id="UP000573499"/>
    </source>
</evidence>
<protein>
    <submittedName>
        <fullName evidence="2">Uncharacterized protein</fullName>
    </submittedName>
</protein>